<dbReference type="Pfam" id="PF03308">
    <property type="entry name" value="MeaB"/>
    <property type="match status" value="1"/>
</dbReference>
<dbReference type="SMART" id="SM00382">
    <property type="entry name" value="AAA"/>
    <property type="match status" value="1"/>
</dbReference>
<dbReference type="PANTHER" id="PTHR43087">
    <property type="entry name" value="LYSINE/ARGININE/ORNITHINE TRANSPORT SYSTEM KINASE"/>
    <property type="match status" value="1"/>
</dbReference>
<dbReference type="Gene3D" id="3.40.50.300">
    <property type="entry name" value="P-loop containing nucleotide triphosphate hydrolases"/>
    <property type="match status" value="1"/>
</dbReference>
<dbReference type="RefSeq" id="WP_324669461.1">
    <property type="nucleotide sequence ID" value="NZ_CP141614.1"/>
</dbReference>
<proteinExistence type="inferred from homology"/>
<dbReference type="InterPro" id="IPR003593">
    <property type="entry name" value="AAA+_ATPase"/>
</dbReference>
<dbReference type="InterPro" id="IPR027417">
    <property type="entry name" value="P-loop_NTPase"/>
</dbReference>
<dbReference type="EMBL" id="CP141614">
    <property type="protein sequence ID" value="WRP15072.1"/>
    <property type="molecule type" value="Genomic_DNA"/>
</dbReference>
<evidence type="ECO:0000256" key="2">
    <source>
        <dbReference type="ARBA" id="ARBA00022741"/>
    </source>
</evidence>
<gene>
    <name evidence="8" type="primary">meaB</name>
    <name evidence="8" type="ORF">VLY81_02525</name>
</gene>
<evidence type="ECO:0000256" key="1">
    <source>
        <dbReference type="ARBA" id="ARBA00009625"/>
    </source>
</evidence>
<protein>
    <submittedName>
        <fullName evidence="8">Methylmalonyl Co-A mutase-associated GTPase MeaB</fullName>
    </submittedName>
</protein>
<dbReference type="InterPro" id="IPR052040">
    <property type="entry name" value="GTPase/Isobutyryl-CoA_mutase"/>
</dbReference>
<accession>A0ABZ1BQJ0</accession>
<evidence type="ECO:0000256" key="6">
    <source>
        <dbReference type="SAM" id="MobiDB-lite"/>
    </source>
</evidence>
<comment type="similarity">
    <text evidence="1">Belongs to the SIMIBI class G3E GTPase family. ArgK/MeaB subfamily.</text>
</comment>
<keyword evidence="3" id="KW-0378">Hydrolase</keyword>
<dbReference type="SUPFAM" id="SSF52540">
    <property type="entry name" value="P-loop containing nucleoside triphosphate hydrolases"/>
    <property type="match status" value="1"/>
</dbReference>
<keyword evidence="5" id="KW-0143">Chaperone</keyword>
<keyword evidence="4" id="KW-0342">GTP-binding</keyword>
<keyword evidence="2" id="KW-0547">Nucleotide-binding</keyword>
<evidence type="ECO:0000313" key="8">
    <source>
        <dbReference type="EMBL" id="WRP15072.1"/>
    </source>
</evidence>
<evidence type="ECO:0000259" key="7">
    <source>
        <dbReference type="SMART" id="SM00382"/>
    </source>
</evidence>
<sequence length="338" mass="34914">MREGAPTGELTAPANSVPPGLAERVRAGERAALARALTLVESLPLEGASSGARVPPDLAPLLAGRVRAHVVGVTGAPGAGKSTLVGRLAVHLRERGRRVGVLAVDPSSPFSGGALLGDRVRMAVPVADPGLFVRSVASRGHQGGLALAVFRMVRVMAAAGMETVLVETVGAGQNDVGVLGVADTVVLVLNPATGDEIQALKAGIVEIGDVMVVNKADLPGADETYRAVTSALDIASSPDPGWRVPVVRVSALQDRGLDLLIEALERHRIHLSSGPAGLRRRRIQAEWELRAALLAAVERRLVAPLTASGRWAHLVDRLASGELSADEAAEAVLGSLNP</sequence>
<feature type="domain" description="AAA+ ATPase" evidence="7">
    <location>
        <begin position="67"/>
        <end position="218"/>
    </location>
</feature>
<keyword evidence="9" id="KW-1185">Reference proteome</keyword>
<dbReference type="Proteomes" id="UP001333102">
    <property type="component" value="Chromosome"/>
</dbReference>
<feature type="region of interest" description="Disordered" evidence="6">
    <location>
        <begin position="1"/>
        <end position="20"/>
    </location>
</feature>
<dbReference type="NCBIfam" id="TIGR00750">
    <property type="entry name" value="lao"/>
    <property type="match status" value="1"/>
</dbReference>
<evidence type="ECO:0000313" key="9">
    <source>
        <dbReference type="Proteomes" id="UP001333102"/>
    </source>
</evidence>
<dbReference type="CDD" id="cd03114">
    <property type="entry name" value="MMAA-like"/>
    <property type="match status" value="1"/>
</dbReference>
<reference evidence="9" key="1">
    <citation type="submission" date="2023-12" db="EMBL/GenBank/DDBJ databases">
        <title>Novel isolates from deep terrestrial aquifers shed light on the physiology and ecology of the class Limnochordia.</title>
        <authorList>
            <person name="Karnachuk O.V."/>
            <person name="Lukina A.P."/>
            <person name="Avakyan M.R."/>
            <person name="Kadnikov V."/>
            <person name="Begmatov S."/>
            <person name="Beletsky A.V."/>
            <person name="Mardanov A.V."/>
            <person name="Ravin N.V."/>
        </authorList>
    </citation>
    <scope>NUCLEOTIDE SEQUENCE [LARGE SCALE GENOMIC DNA]</scope>
    <source>
        <strain evidence="9">LN</strain>
    </source>
</reference>
<dbReference type="InterPro" id="IPR005129">
    <property type="entry name" value="GTPase_ArgK"/>
</dbReference>
<evidence type="ECO:0000256" key="4">
    <source>
        <dbReference type="ARBA" id="ARBA00023134"/>
    </source>
</evidence>
<organism evidence="8 9">
    <name type="scientific">Geochorda subterranea</name>
    <dbReference type="NCBI Taxonomy" id="3109564"/>
    <lineage>
        <taxon>Bacteria</taxon>
        <taxon>Bacillati</taxon>
        <taxon>Bacillota</taxon>
        <taxon>Limnochordia</taxon>
        <taxon>Limnochordales</taxon>
        <taxon>Geochordaceae</taxon>
        <taxon>Geochorda</taxon>
    </lineage>
</organism>
<name>A0ABZ1BQJ0_9FIRM</name>
<evidence type="ECO:0000256" key="5">
    <source>
        <dbReference type="ARBA" id="ARBA00023186"/>
    </source>
</evidence>
<evidence type="ECO:0000256" key="3">
    <source>
        <dbReference type="ARBA" id="ARBA00022801"/>
    </source>
</evidence>
<dbReference type="PANTHER" id="PTHR43087:SF1">
    <property type="entry name" value="LAO_AO TRANSPORT SYSTEM ATPASE"/>
    <property type="match status" value="1"/>
</dbReference>
<dbReference type="Gene3D" id="1.20.5.170">
    <property type="match status" value="1"/>
</dbReference>